<reference evidence="4 5" key="1">
    <citation type="submission" date="2019-07" db="EMBL/GenBank/DDBJ databases">
        <title>Ln-dependent methylotrophs.</title>
        <authorList>
            <person name="Tani A."/>
        </authorList>
    </citation>
    <scope>NUCLEOTIDE SEQUENCE [LARGE SCALE GENOMIC DNA]</scope>
    <source>
        <strain evidence="4 5">SM12</strain>
    </source>
</reference>
<dbReference type="InterPro" id="IPR039378">
    <property type="entry name" value="RNase_T2_prok"/>
</dbReference>
<keyword evidence="5" id="KW-1185">Reference proteome</keyword>
<dbReference type="Proteomes" id="UP000316801">
    <property type="component" value="Unassembled WGS sequence"/>
</dbReference>
<dbReference type="PROSITE" id="PS00530">
    <property type="entry name" value="RNASE_T2_1"/>
    <property type="match status" value="1"/>
</dbReference>
<protein>
    <submittedName>
        <fullName evidence="4">Ribonuclease</fullName>
    </submittedName>
</protein>
<dbReference type="AlphaFoldDB" id="A0A549T9T4"/>
<sequence>MIRRFLCCLTTAILMLAALPAAADDTAARFDFYVLSLSWSPTYCASPKGKDSKEQCGPEKKFAFIVHGLWPQNENDYPQSCATTEPRRVPETLGRAYFDIMPSMGLIGHEWRKHGSCSGLGQKAYFDKTRAAFEKIRLPAGIVTATTAQTFTADQIEQSFIRDNPGLGASSIAVSCERNQLEEVRICMSKDLAFRPCAEVDRKGCSLNRITVPPAR</sequence>
<dbReference type="EMBL" id="VJMG01000030">
    <property type="protein sequence ID" value="TRL38631.1"/>
    <property type="molecule type" value="Genomic_DNA"/>
</dbReference>
<feature type="chain" id="PRO_5021933548" evidence="3">
    <location>
        <begin position="24"/>
        <end position="216"/>
    </location>
</feature>
<dbReference type="CDD" id="cd01062">
    <property type="entry name" value="RNase_T2_prok"/>
    <property type="match status" value="1"/>
</dbReference>
<dbReference type="InterPro" id="IPR036430">
    <property type="entry name" value="RNase_T2-like_sf"/>
</dbReference>
<evidence type="ECO:0000313" key="4">
    <source>
        <dbReference type="EMBL" id="TRL38631.1"/>
    </source>
</evidence>
<comment type="similarity">
    <text evidence="1 2">Belongs to the RNase T2 family.</text>
</comment>
<evidence type="ECO:0000256" key="2">
    <source>
        <dbReference type="RuleBase" id="RU004328"/>
    </source>
</evidence>
<dbReference type="GO" id="GO:0033897">
    <property type="term" value="F:ribonuclease T2 activity"/>
    <property type="evidence" value="ECO:0007669"/>
    <property type="project" value="InterPro"/>
</dbReference>
<dbReference type="PANTHER" id="PTHR11240">
    <property type="entry name" value="RIBONUCLEASE T2"/>
    <property type="match status" value="1"/>
</dbReference>
<comment type="caution">
    <text evidence="4">The sequence shown here is derived from an EMBL/GenBank/DDBJ whole genome shotgun (WGS) entry which is preliminary data.</text>
</comment>
<accession>A0A549T9T4</accession>
<organism evidence="4 5">
    <name type="scientific">Rhizobium straminoryzae</name>
    <dbReference type="NCBI Taxonomy" id="1387186"/>
    <lineage>
        <taxon>Bacteria</taxon>
        <taxon>Pseudomonadati</taxon>
        <taxon>Pseudomonadota</taxon>
        <taxon>Alphaproteobacteria</taxon>
        <taxon>Hyphomicrobiales</taxon>
        <taxon>Rhizobiaceae</taxon>
        <taxon>Rhizobium/Agrobacterium group</taxon>
        <taxon>Rhizobium</taxon>
    </lineage>
</organism>
<dbReference type="InterPro" id="IPR018188">
    <property type="entry name" value="RNase_T2_His_AS_1"/>
</dbReference>
<name>A0A549T9T4_9HYPH</name>
<dbReference type="SUPFAM" id="SSF55895">
    <property type="entry name" value="Ribonuclease Rh-like"/>
    <property type="match status" value="1"/>
</dbReference>
<dbReference type="Pfam" id="PF00445">
    <property type="entry name" value="Ribonuclease_T2"/>
    <property type="match status" value="1"/>
</dbReference>
<dbReference type="Gene3D" id="3.90.730.10">
    <property type="entry name" value="Ribonuclease T2-like"/>
    <property type="match status" value="1"/>
</dbReference>
<evidence type="ECO:0000313" key="5">
    <source>
        <dbReference type="Proteomes" id="UP000316801"/>
    </source>
</evidence>
<proteinExistence type="inferred from homology"/>
<dbReference type="PANTHER" id="PTHR11240:SF22">
    <property type="entry name" value="RIBONUCLEASE T2"/>
    <property type="match status" value="1"/>
</dbReference>
<keyword evidence="3" id="KW-0732">Signal</keyword>
<dbReference type="GO" id="GO:0006401">
    <property type="term" value="P:RNA catabolic process"/>
    <property type="evidence" value="ECO:0007669"/>
    <property type="project" value="TreeGrafter"/>
</dbReference>
<dbReference type="GO" id="GO:0003723">
    <property type="term" value="F:RNA binding"/>
    <property type="evidence" value="ECO:0007669"/>
    <property type="project" value="InterPro"/>
</dbReference>
<dbReference type="InterPro" id="IPR001568">
    <property type="entry name" value="RNase_T2-like"/>
</dbReference>
<evidence type="ECO:0000256" key="1">
    <source>
        <dbReference type="ARBA" id="ARBA00007469"/>
    </source>
</evidence>
<feature type="signal peptide" evidence="3">
    <location>
        <begin position="1"/>
        <end position="23"/>
    </location>
</feature>
<gene>
    <name evidence="4" type="ORF">FNA46_12595</name>
</gene>
<evidence type="ECO:0000256" key="3">
    <source>
        <dbReference type="SAM" id="SignalP"/>
    </source>
</evidence>